<dbReference type="STRING" id="406100.SAMN04488052_102402"/>
<reference evidence="6 7" key="1">
    <citation type="submission" date="2016-10" db="EMBL/GenBank/DDBJ databases">
        <authorList>
            <person name="de Groot N.N."/>
        </authorList>
    </citation>
    <scope>NUCLEOTIDE SEQUENCE [LARGE SCALE GENOMIC DNA]</scope>
    <source>
        <strain evidence="6 7">CGMCC 1.6291</strain>
    </source>
</reference>
<feature type="transmembrane region" description="Helical" evidence="4">
    <location>
        <begin position="150"/>
        <end position="169"/>
    </location>
</feature>
<dbReference type="Gene3D" id="1.20.1250.20">
    <property type="entry name" value="MFS general substrate transporter like domains"/>
    <property type="match status" value="1"/>
</dbReference>
<keyword evidence="7" id="KW-1185">Reference proteome</keyword>
<dbReference type="EMBL" id="FOEG01000002">
    <property type="protein sequence ID" value="SEO72502.1"/>
    <property type="molecule type" value="Genomic_DNA"/>
</dbReference>
<feature type="transmembrane region" description="Helical" evidence="4">
    <location>
        <begin position="231"/>
        <end position="251"/>
    </location>
</feature>
<evidence type="ECO:0000259" key="5">
    <source>
        <dbReference type="PROSITE" id="PS50850"/>
    </source>
</evidence>
<protein>
    <submittedName>
        <fullName evidence="6">Predicted arabinose efflux permease, MFS family</fullName>
    </submittedName>
</protein>
<dbReference type="PROSITE" id="PS50850">
    <property type="entry name" value="MFS"/>
    <property type="match status" value="1"/>
</dbReference>
<dbReference type="PANTHER" id="PTHR23534:SF1">
    <property type="entry name" value="MAJOR FACILITATOR SUPERFAMILY PROTEIN"/>
    <property type="match status" value="1"/>
</dbReference>
<evidence type="ECO:0000313" key="7">
    <source>
        <dbReference type="Proteomes" id="UP000199657"/>
    </source>
</evidence>
<name>A0A1H8S1M8_9GAMM</name>
<keyword evidence="3 4" id="KW-0472">Membrane</keyword>
<evidence type="ECO:0000256" key="2">
    <source>
        <dbReference type="ARBA" id="ARBA00022989"/>
    </source>
</evidence>
<feature type="transmembrane region" description="Helical" evidence="4">
    <location>
        <begin position="118"/>
        <end position="138"/>
    </location>
</feature>
<feature type="transmembrane region" description="Helical" evidence="4">
    <location>
        <begin position="58"/>
        <end position="81"/>
    </location>
</feature>
<sequence length="411" mass="42536">MANSSASHQQTETSELTTAAPAGEKRNVAILAINQALFLITSITVMTLGGLVGQQLAATPALATLPVAAMMVGTVAFTLPASLFMKRYGRRPGFLIGAICGGGLGGAIAVAGIVVSSFWLFCLGNLLLGLYQGFAMYYRFAAADVASDAFRSRAISLVMAGGVIAAFLGPWNASQATALFAAAPNAGPYAVIIALALAGSGLLAFLRVPAASEPPPDAVTRSFADIAGQPAFRVALITAAVGYAIMILVMTATPLAMQAEGFGMREAAMVMQWHVLGMFAPSFITGHLIARFGLGNMLLTGCAVLVASVVVAVSGATFTHFLTALILLGIGWNFLFVGGSTLLTQTHTPAERGKTQGANDLVVFSLVAVGSLLSGLLLHNVGWTWLNLLMLPAVAVTAIAVWRLQRLQSRP</sequence>
<dbReference type="OrthoDB" id="8558006at2"/>
<proteinExistence type="predicted"/>
<feature type="transmembrane region" description="Helical" evidence="4">
    <location>
        <begin position="93"/>
        <end position="112"/>
    </location>
</feature>
<dbReference type="Proteomes" id="UP000199657">
    <property type="component" value="Unassembled WGS sequence"/>
</dbReference>
<feature type="transmembrane region" description="Helical" evidence="4">
    <location>
        <begin position="271"/>
        <end position="290"/>
    </location>
</feature>
<feature type="transmembrane region" description="Helical" evidence="4">
    <location>
        <begin position="297"/>
        <end position="318"/>
    </location>
</feature>
<keyword evidence="1 4" id="KW-0812">Transmembrane</keyword>
<feature type="domain" description="Major facilitator superfamily (MFS) profile" evidence="5">
    <location>
        <begin position="230"/>
        <end position="411"/>
    </location>
</feature>
<evidence type="ECO:0000256" key="3">
    <source>
        <dbReference type="ARBA" id="ARBA00023136"/>
    </source>
</evidence>
<dbReference type="InterPro" id="IPR011701">
    <property type="entry name" value="MFS"/>
</dbReference>
<evidence type="ECO:0000256" key="1">
    <source>
        <dbReference type="ARBA" id="ARBA00022692"/>
    </source>
</evidence>
<feature type="transmembrane region" description="Helical" evidence="4">
    <location>
        <begin position="189"/>
        <end position="210"/>
    </location>
</feature>
<accession>A0A1H8S1M8</accession>
<feature type="transmembrane region" description="Helical" evidence="4">
    <location>
        <begin position="384"/>
        <end position="404"/>
    </location>
</feature>
<organism evidence="6 7">
    <name type="scientific">Aquisalimonas asiatica</name>
    <dbReference type="NCBI Taxonomy" id="406100"/>
    <lineage>
        <taxon>Bacteria</taxon>
        <taxon>Pseudomonadati</taxon>
        <taxon>Pseudomonadota</taxon>
        <taxon>Gammaproteobacteria</taxon>
        <taxon>Chromatiales</taxon>
        <taxon>Ectothiorhodospiraceae</taxon>
        <taxon>Aquisalimonas</taxon>
    </lineage>
</organism>
<feature type="transmembrane region" description="Helical" evidence="4">
    <location>
        <begin position="324"/>
        <end position="345"/>
    </location>
</feature>
<dbReference type="RefSeq" id="WP_091641203.1">
    <property type="nucleotide sequence ID" value="NZ_FOEG01000002.1"/>
</dbReference>
<dbReference type="SUPFAM" id="SSF103473">
    <property type="entry name" value="MFS general substrate transporter"/>
    <property type="match status" value="1"/>
</dbReference>
<evidence type="ECO:0000256" key="4">
    <source>
        <dbReference type="SAM" id="Phobius"/>
    </source>
</evidence>
<feature type="transmembrane region" description="Helical" evidence="4">
    <location>
        <begin position="28"/>
        <end position="52"/>
    </location>
</feature>
<dbReference type="Pfam" id="PF07690">
    <property type="entry name" value="MFS_1"/>
    <property type="match status" value="1"/>
</dbReference>
<evidence type="ECO:0000313" key="6">
    <source>
        <dbReference type="EMBL" id="SEO72502.1"/>
    </source>
</evidence>
<dbReference type="GO" id="GO:0022857">
    <property type="term" value="F:transmembrane transporter activity"/>
    <property type="evidence" value="ECO:0007669"/>
    <property type="project" value="InterPro"/>
</dbReference>
<dbReference type="PANTHER" id="PTHR23534">
    <property type="entry name" value="MFS PERMEASE"/>
    <property type="match status" value="1"/>
</dbReference>
<dbReference type="InterPro" id="IPR036259">
    <property type="entry name" value="MFS_trans_sf"/>
</dbReference>
<dbReference type="AlphaFoldDB" id="A0A1H8S1M8"/>
<feature type="transmembrane region" description="Helical" evidence="4">
    <location>
        <begin position="357"/>
        <end position="378"/>
    </location>
</feature>
<keyword evidence="2 4" id="KW-1133">Transmembrane helix</keyword>
<dbReference type="InterPro" id="IPR020846">
    <property type="entry name" value="MFS_dom"/>
</dbReference>
<gene>
    <name evidence="6" type="ORF">SAMN04488052_102402</name>
</gene>